<dbReference type="InterPro" id="IPR036457">
    <property type="entry name" value="PPM-type-like_dom_sf"/>
</dbReference>
<dbReference type="PANTHER" id="PTHR43156">
    <property type="entry name" value="STAGE II SPORULATION PROTEIN E-RELATED"/>
    <property type="match status" value="1"/>
</dbReference>
<gene>
    <name evidence="4" type="ORF">SAMN05421773_11114</name>
</gene>
<keyword evidence="1" id="KW-0378">Hydrolase</keyword>
<protein>
    <submittedName>
        <fullName evidence="4">Serine phosphatase RsbU, regulator of sigma subunit</fullName>
    </submittedName>
</protein>
<dbReference type="AlphaFoldDB" id="A0A1I1QIG3"/>
<dbReference type="EMBL" id="FOLM01000011">
    <property type="protein sequence ID" value="SFD19608.1"/>
    <property type="molecule type" value="Genomic_DNA"/>
</dbReference>
<evidence type="ECO:0000313" key="5">
    <source>
        <dbReference type="Proteomes" id="UP000199207"/>
    </source>
</evidence>
<dbReference type="STRING" id="910347.SAMN05421773_11114"/>
<sequence length="565" mass="59030">MNSSPPPNVAGFHRSLSALPQNASPPGAHSADPPPPVPPGTLTESRPGGVQDRLACWISDLTTLHDLTERLSRTTGLEEALRETLRAGAGLAGARRGLIALRPSDREAEHLIGLGLGPSELGDIETVPRGSASYARLIDGLLPVRRPAARPGGARGEAGTGEAEDTARGTPYEAPRETAGEAGGPGAEEIALRDIPHNPALHPRHREVAARLGFAASYALPLFGEAQEPDAGAFPGRAARRDGPARPSPSPSPSSSPSSSPSPGAAPLGAAVWLYDEDAQPDERQRHLLALYLRQATQHIANRLELARARQAVREVHDGLLPRRLPHVPGVGLAVRHLCPPDGGGAFYEALPLPENALGLAIGSVSGSGPSAVAAMGRLLAGLRAYAVMEGEDPVAVLSDLELMLRVTELVRSATALFGYAEPAARRIVLASAGHPPPLIVGERRVEFAETTLSAPLGMLACWEAPSVEIEVADGETVLLYSDGLLRRTGEAPDLAAARLTAAAHAARPEVRRDPDALLGHLLHRLAPGPDADPATVRAAEAAARTEDAVLLAVRFPPDGFLHLH</sequence>
<organism evidence="4 5">
    <name type="scientific">Streptomyces aidingensis</name>
    <dbReference type="NCBI Taxonomy" id="910347"/>
    <lineage>
        <taxon>Bacteria</taxon>
        <taxon>Bacillati</taxon>
        <taxon>Actinomycetota</taxon>
        <taxon>Actinomycetes</taxon>
        <taxon>Kitasatosporales</taxon>
        <taxon>Streptomycetaceae</taxon>
        <taxon>Streptomyces</taxon>
    </lineage>
</organism>
<evidence type="ECO:0000313" key="4">
    <source>
        <dbReference type="EMBL" id="SFD19608.1"/>
    </source>
</evidence>
<dbReference type="InterPro" id="IPR052016">
    <property type="entry name" value="Bact_Sigma-Reg"/>
</dbReference>
<dbReference type="PANTHER" id="PTHR43156:SF2">
    <property type="entry name" value="STAGE II SPORULATION PROTEIN E"/>
    <property type="match status" value="1"/>
</dbReference>
<dbReference type="SMART" id="SM00331">
    <property type="entry name" value="PP2C_SIG"/>
    <property type="match status" value="1"/>
</dbReference>
<name>A0A1I1QIG3_9ACTN</name>
<dbReference type="InterPro" id="IPR029016">
    <property type="entry name" value="GAF-like_dom_sf"/>
</dbReference>
<dbReference type="OrthoDB" id="3848519at2"/>
<dbReference type="Gene3D" id="3.30.450.40">
    <property type="match status" value="1"/>
</dbReference>
<dbReference type="GO" id="GO:0016791">
    <property type="term" value="F:phosphatase activity"/>
    <property type="evidence" value="ECO:0007669"/>
    <property type="project" value="TreeGrafter"/>
</dbReference>
<dbReference type="Gene3D" id="3.60.40.10">
    <property type="entry name" value="PPM-type phosphatase domain"/>
    <property type="match status" value="1"/>
</dbReference>
<proteinExistence type="predicted"/>
<feature type="region of interest" description="Disordered" evidence="2">
    <location>
        <begin position="1"/>
        <end position="48"/>
    </location>
</feature>
<feature type="compositionally biased region" description="Low complexity" evidence="2">
    <location>
        <begin position="255"/>
        <end position="265"/>
    </location>
</feature>
<feature type="domain" description="PPM-type phosphatase" evidence="3">
    <location>
        <begin position="330"/>
        <end position="542"/>
    </location>
</feature>
<evidence type="ECO:0000256" key="2">
    <source>
        <dbReference type="SAM" id="MobiDB-lite"/>
    </source>
</evidence>
<keyword evidence="5" id="KW-1185">Reference proteome</keyword>
<dbReference type="Pfam" id="PF07228">
    <property type="entry name" value="SpoIIE"/>
    <property type="match status" value="1"/>
</dbReference>
<feature type="region of interest" description="Disordered" evidence="2">
    <location>
        <begin position="229"/>
        <end position="265"/>
    </location>
</feature>
<dbReference type="InterPro" id="IPR001932">
    <property type="entry name" value="PPM-type_phosphatase-like_dom"/>
</dbReference>
<accession>A0A1I1QIG3</accession>
<evidence type="ECO:0000259" key="3">
    <source>
        <dbReference type="SMART" id="SM00331"/>
    </source>
</evidence>
<evidence type="ECO:0000256" key="1">
    <source>
        <dbReference type="ARBA" id="ARBA00022801"/>
    </source>
</evidence>
<reference evidence="4 5" key="1">
    <citation type="submission" date="2016-10" db="EMBL/GenBank/DDBJ databases">
        <authorList>
            <person name="de Groot N.N."/>
        </authorList>
    </citation>
    <scope>NUCLEOTIDE SEQUENCE [LARGE SCALE GENOMIC DNA]</scope>
    <source>
        <strain evidence="4 5">CGMCC 4.5739</strain>
    </source>
</reference>
<dbReference type="Proteomes" id="UP000199207">
    <property type="component" value="Unassembled WGS sequence"/>
</dbReference>
<feature type="region of interest" description="Disordered" evidence="2">
    <location>
        <begin position="148"/>
        <end position="185"/>
    </location>
</feature>